<feature type="region of interest" description="Disordered" evidence="1">
    <location>
        <begin position="1"/>
        <end position="24"/>
    </location>
</feature>
<accession>D0WEV7</accession>
<feature type="compositionally biased region" description="Polar residues" evidence="1">
    <location>
        <begin position="1"/>
        <end position="10"/>
    </location>
</feature>
<keyword evidence="3" id="KW-1185">Reference proteome</keyword>
<proteinExistence type="predicted"/>
<comment type="caution">
    <text evidence="2">The sequence shown here is derived from an EMBL/GenBank/DDBJ whole genome shotgun (WGS) entry which is preliminary data.</text>
</comment>
<reference evidence="2" key="1">
    <citation type="submission" date="2009-10" db="EMBL/GenBank/DDBJ databases">
        <authorList>
            <person name="Weinstock G."/>
            <person name="Sodergren E."/>
            <person name="Clifton S."/>
            <person name="Fulton L."/>
            <person name="Fulton B."/>
            <person name="Courtney L."/>
            <person name="Fronick C."/>
            <person name="Harrison M."/>
            <person name="Strong C."/>
            <person name="Farmer C."/>
            <person name="Delahaunty K."/>
            <person name="Markovic C."/>
            <person name="Hall O."/>
            <person name="Minx P."/>
            <person name="Tomlinson C."/>
            <person name="Mitreva M."/>
            <person name="Nelson J."/>
            <person name="Hou S."/>
            <person name="Wollam A."/>
            <person name="Pepin K.H."/>
            <person name="Johnson M."/>
            <person name="Bhonagiri V."/>
            <person name="Nash W.E."/>
            <person name="Warren W."/>
            <person name="Chinwalla A."/>
            <person name="Mardis E.R."/>
            <person name="Wilson R.K."/>
        </authorList>
    </citation>
    <scope>NUCLEOTIDE SEQUENCE [LARGE SCALE GENOMIC DNA]</scope>
    <source>
        <strain evidence="2">ATCC 700122</strain>
    </source>
</reference>
<protein>
    <submittedName>
        <fullName evidence="2">Uncharacterized protein</fullName>
    </submittedName>
</protein>
<evidence type="ECO:0000313" key="2">
    <source>
        <dbReference type="EMBL" id="EEZ62245.1"/>
    </source>
</evidence>
<dbReference type="Proteomes" id="UP000006001">
    <property type="component" value="Unassembled WGS sequence"/>
</dbReference>
<dbReference type="EMBL" id="ACUX02000004">
    <property type="protein sequence ID" value="EEZ62245.1"/>
    <property type="molecule type" value="Genomic_DNA"/>
</dbReference>
<gene>
    <name evidence="2" type="ORF">HMPREF0762_00341</name>
</gene>
<evidence type="ECO:0000313" key="3">
    <source>
        <dbReference type="Proteomes" id="UP000006001"/>
    </source>
</evidence>
<name>D0WEV7_SLAES</name>
<sequence>MQNALYSKQPQGRRASRPKGACGRSRFSHVCVVPCGTYAKRLCVSASPDVQKTFDSMQTRKGLA</sequence>
<dbReference type="HOGENOM" id="CLU_2865441_0_0_11"/>
<evidence type="ECO:0000256" key="1">
    <source>
        <dbReference type="SAM" id="MobiDB-lite"/>
    </source>
</evidence>
<organism evidence="2 3">
    <name type="scientific">Slackia exigua (strain ATCC 700122 / DSM 15923 / CIP 105133 / JCM 11022 / KCTC 5966 / S-7)</name>
    <dbReference type="NCBI Taxonomy" id="649764"/>
    <lineage>
        <taxon>Bacteria</taxon>
        <taxon>Bacillati</taxon>
        <taxon>Actinomycetota</taxon>
        <taxon>Coriobacteriia</taxon>
        <taxon>Eggerthellales</taxon>
        <taxon>Eggerthellaceae</taxon>
        <taxon>Slackia</taxon>
    </lineage>
</organism>
<dbReference type="AlphaFoldDB" id="D0WEV7"/>